<dbReference type="InterPro" id="IPR017900">
    <property type="entry name" value="4Fe4S_Fe_S_CS"/>
</dbReference>
<reference evidence="2" key="1">
    <citation type="submission" date="2022-11" db="EMBL/GenBank/DDBJ databases">
        <title>Complete genome sequence of Methanogenium organophilum DSM 3596.</title>
        <authorList>
            <person name="Chen S.-C."/>
            <person name="Lai S.-J."/>
            <person name="You Y.-T."/>
        </authorList>
    </citation>
    <scope>NUCLEOTIDE SEQUENCE</scope>
    <source>
        <strain evidence="2">DSM 3596</strain>
    </source>
</reference>
<evidence type="ECO:0000259" key="1">
    <source>
        <dbReference type="PROSITE" id="PS51379"/>
    </source>
</evidence>
<dbReference type="Proteomes" id="UP001163096">
    <property type="component" value="Chromosome"/>
</dbReference>
<dbReference type="RefSeq" id="WP_268187486.1">
    <property type="nucleotide sequence ID" value="NZ_CP113361.1"/>
</dbReference>
<dbReference type="GO" id="GO:0016491">
    <property type="term" value="F:oxidoreductase activity"/>
    <property type="evidence" value="ECO:0007669"/>
    <property type="project" value="UniProtKB-ARBA"/>
</dbReference>
<dbReference type="PANTHER" id="PTHR42827">
    <property type="entry name" value="IRON-SULFUR CLUSTER-BINDING PROTEIN-RELATED"/>
    <property type="match status" value="1"/>
</dbReference>
<dbReference type="InterPro" id="IPR017896">
    <property type="entry name" value="4Fe4S_Fe-S-bd"/>
</dbReference>
<dbReference type="PROSITE" id="PS00198">
    <property type="entry name" value="4FE4S_FER_1"/>
    <property type="match status" value="1"/>
</dbReference>
<dbReference type="SUPFAM" id="SSF54862">
    <property type="entry name" value="4Fe-4S ferredoxins"/>
    <property type="match status" value="1"/>
</dbReference>
<evidence type="ECO:0000313" key="2">
    <source>
        <dbReference type="EMBL" id="WAI02208.1"/>
    </source>
</evidence>
<dbReference type="EMBL" id="CP113361">
    <property type="protein sequence ID" value="WAI02208.1"/>
    <property type="molecule type" value="Genomic_DNA"/>
</dbReference>
<proteinExistence type="predicted"/>
<evidence type="ECO:0000313" key="3">
    <source>
        <dbReference type="Proteomes" id="UP001163096"/>
    </source>
</evidence>
<keyword evidence="3" id="KW-1185">Reference proteome</keyword>
<dbReference type="PROSITE" id="PS51379">
    <property type="entry name" value="4FE4S_FER_2"/>
    <property type="match status" value="1"/>
</dbReference>
<organism evidence="2 3">
    <name type="scientific">Methanogenium organophilum</name>
    <dbReference type="NCBI Taxonomy" id="2199"/>
    <lineage>
        <taxon>Archaea</taxon>
        <taxon>Methanobacteriati</taxon>
        <taxon>Methanobacteriota</taxon>
        <taxon>Stenosarchaea group</taxon>
        <taxon>Methanomicrobia</taxon>
        <taxon>Methanomicrobiales</taxon>
        <taxon>Methanomicrobiaceae</taxon>
        <taxon>Methanogenium</taxon>
    </lineage>
</organism>
<name>A0A9X9S5N7_METOG</name>
<gene>
    <name evidence="2" type="ORF">OU421_04865</name>
</gene>
<sequence length="259" mass="27781">MTNPDIAAFFHCERIEVFAEVGIADIPAPDRDYIREFFPGAGSVIVFAQEIPDPVYRMPPKEKTREMLKIAEALDTTSIRLSHLLNEAGIPAKRVPLYLPVTITDGTVRGLVRLKQTAAAGGLGVIGKSSLLITPHYGPRVFLSGVVTGRGISESGQKYCSVPAGASEPESPASPVPPLCTGCGLCIKNCPGNAFGPDGRVDAFRCMTIRPWVPPVAVPVAKWLLGRSFLLRCAAPLAPRFARFATMPCSECVTGCLRF</sequence>
<accession>A0A9X9S5N7</accession>
<dbReference type="KEGG" id="mou:OU421_04865"/>
<dbReference type="GeneID" id="76834409"/>
<dbReference type="PANTHER" id="PTHR42827:SF1">
    <property type="entry name" value="IRON-SULFUR CLUSTER-BINDING PROTEIN"/>
    <property type="match status" value="1"/>
</dbReference>
<dbReference type="AlphaFoldDB" id="A0A9X9S5N7"/>
<feature type="domain" description="4Fe-4S ferredoxin-type" evidence="1">
    <location>
        <begin position="171"/>
        <end position="200"/>
    </location>
</feature>
<protein>
    <recommendedName>
        <fullName evidence="1">4Fe-4S ferredoxin-type domain-containing protein</fullName>
    </recommendedName>
</protein>